<evidence type="ECO:0000256" key="1">
    <source>
        <dbReference type="SAM" id="Phobius"/>
    </source>
</evidence>
<dbReference type="Proteomes" id="UP001239909">
    <property type="component" value="Unassembled WGS sequence"/>
</dbReference>
<keyword evidence="1" id="KW-0812">Transmembrane</keyword>
<evidence type="ECO:0000313" key="3">
    <source>
        <dbReference type="Proteomes" id="UP001239909"/>
    </source>
</evidence>
<organism evidence="2 3">
    <name type="scientific">Paralimibaculum aggregatum</name>
    <dbReference type="NCBI Taxonomy" id="3036245"/>
    <lineage>
        <taxon>Bacteria</taxon>
        <taxon>Pseudomonadati</taxon>
        <taxon>Pseudomonadota</taxon>
        <taxon>Alphaproteobacteria</taxon>
        <taxon>Rhodobacterales</taxon>
        <taxon>Paracoccaceae</taxon>
        <taxon>Paralimibaculum</taxon>
    </lineage>
</organism>
<comment type="caution">
    <text evidence="2">The sequence shown here is derived from an EMBL/GenBank/DDBJ whole genome shotgun (WGS) entry which is preliminary data.</text>
</comment>
<keyword evidence="1" id="KW-0472">Membrane</keyword>
<reference evidence="2 3" key="1">
    <citation type="submission" date="2023-04" db="EMBL/GenBank/DDBJ databases">
        <title>Marinoamorphus aggregata gen. nov., sp. Nov., isolate from tissue of brittle star Ophioplocus japonicus.</title>
        <authorList>
            <person name="Kawano K."/>
            <person name="Sawayama S."/>
            <person name="Nakagawa S."/>
        </authorList>
    </citation>
    <scope>NUCLEOTIDE SEQUENCE [LARGE SCALE GENOMIC DNA]</scope>
    <source>
        <strain evidence="2 3">NKW23</strain>
    </source>
</reference>
<evidence type="ECO:0000313" key="2">
    <source>
        <dbReference type="EMBL" id="GMG84434.1"/>
    </source>
</evidence>
<gene>
    <name evidence="2" type="ORF">LNKW23_36500</name>
</gene>
<dbReference type="EMBL" id="BSYI01000036">
    <property type="protein sequence ID" value="GMG84434.1"/>
    <property type="molecule type" value="Genomic_DNA"/>
</dbReference>
<keyword evidence="3" id="KW-1185">Reference proteome</keyword>
<protein>
    <submittedName>
        <fullName evidence="2">Uncharacterized protein</fullName>
    </submittedName>
</protein>
<sequence>MAALRTARSFLSHAPREALLDTLGLGAAALLIFAGFLLPGLL</sequence>
<proteinExistence type="predicted"/>
<dbReference type="RefSeq" id="WP_285673482.1">
    <property type="nucleotide sequence ID" value="NZ_BSYI01000036.1"/>
</dbReference>
<keyword evidence="1" id="KW-1133">Transmembrane helix</keyword>
<name>A0ABQ6LRV4_9RHOB</name>
<accession>A0ABQ6LRV4</accession>
<feature type="transmembrane region" description="Helical" evidence="1">
    <location>
        <begin position="18"/>
        <end position="38"/>
    </location>
</feature>